<comment type="caution">
    <text evidence="2">The sequence shown here is derived from an EMBL/GenBank/DDBJ whole genome shotgun (WGS) entry which is preliminary data.</text>
</comment>
<evidence type="ECO:0008006" key="4">
    <source>
        <dbReference type="Google" id="ProtNLM"/>
    </source>
</evidence>
<feature type="region of interest" description="Disordered" evidence="1">
    <location>
        <begin position="87"/>
        <end position="120"/>
    </location>
</feature>
<organism evidence="2 3">
    <name type="scientific">Rhizophagus irregularis</name>
    <dbReference type="NCBI Taxonomy" id="588596"/>
    <lineage>
        <taxon>Eukaryota</taxon>
        <taxon>Fungi</taxon>
        <taxon>Fungi incertae sedis</taxon>
        <taxon>Mucoromycota</taxon>
        <taxon>Glomeromycotina</taxon>
        <taxon>Glomeromycetes</taxon>
        <taxon>Glomerales</taxon>
        <taxon>Glomeraceae</taxon>
        <taxon>Rhizophagus</taxon>
    </lineage>
</organism>
<protein>
    <recommendedName>
        <fullName evidence="4">SAM domain-containing protein</fullName>
    </recommendedName>
</protein>
<reference evidence="2 3" key="1">
    <citation type="submission" date="2015-10" db="EMBL/GenBank/DDBJ databases">
        <title>Genome analyses suggest a sexual origin of heterokaryosis in a supposedly ancient asexual fungus.</title>
        <authorList>
            <person name="Ropars J."/>
            <person name="Sedzielewska K."/>
            <person name="Noel J."/>
            <person name="Charron P."/>
            <person name="Farinelli L."/>
            <person name="Marton T."/>
            <person name="Kruger M."/>
            <person name="Pelin A."/>
            <person name="Brachmann A."/>
            <person name="Corradi N."/>
        </authorList>
    </citation>
    <scope>NUCLEOTIDE SEQUENCE [LARGE SCALE GENOMIC DNA]</scope>
    <source>
        <strain evidence="2 3">A4</strain>
    </source>
</reference>
<dbReference type="VEuPathDB" id="FungiDB:RhiirA1_529078"/>
<dbReference type="VEuPathDB" id="FungiDB:RhiirFUN_006888"/>
<name>A0A2I1HDF2_9GLOM</name>
<feature type="compositionally biased region" description="Basic residues" evidence="1">
    <location>
        <begin position="110"/>
        <end position="119"/>
    </location>
</feature>
<dbReference type="AlphaFoldDB" id="A0A2I1HDF2"/>
<keyword evidence="3" id="KW-1185">Reference proteome</keyword>
<proteinExistence type="predicted"/>
<dbReference type="VEuPathDB" id="FungiDB:FUN_001126"/>
<evidence type="ECO:0000313" key="3">
    <source>
        <dbReference type="Proteomes" id="UP000234323"/>
    </source>
</evidence>
<evidence type="ECO:0000256" key="1">
    <source>
        <dbReference type="SAM" id="MobiDB-lite"/>
    </source>
</evidence>
<dbReference type="EMBL" id="LLXI01002355">
    <property type="protein sequence ID" value="PKY56931.1"/>
    <property type="molecule type" value="Genomic_DNA"/>
</dbReference>
<gene>
    <name evidence="2" type="ORF">RhiirA4_428606</name>
</gene>
<dbReference type="Proteomes" id="UP000234323">
    <property type="component" value="Unassembled WGS sequence"/>
</dbReference>
<evidence type="ECO:0000313" key="2">
    <source>
        <dbReference type="EMBL" id="PKY56931.1"/>
    </source>
</evidence>
<sequence length="237" mass="27181">MSIKQNKQTLPAIIISFNLENPSFIDFRDKLESFICEQVGLVYKNEYTLAYKSYSESGAGTLLSNEEAFDEFLKDYQSMTIGNKKGEISEQESDNGSNDDAQNTKSKLQPSKRRAKKRIPKEADLDENEALISSYIIKLNDKYICDIQNHKHCFIKKDHHLPLTNFAISLWAKEIANKNADLDTPPNHAIFSMNAFSKKQEILVNQLTRLSESEYISMGVTIIGRRQILRDEAKKYE</sequence>
<feature type="compositionally biased region" description="Polar residues" evidence="1">
    <location>
        <begin position="94"/>
        <end position="109"/>
    </location>
</feature>
<accession>A0A2I1HDF2</accession>